<dbReference type="EMBL" id="JACXYU010000008">
    <property type="protein sequence ID" value="MBD3933196.1"/>
    <property type="molecule type" value="Genomic_DNA"/>
</dbReference>
<dbReference type="PROSITE" id="PS51186">
    <property type="entry name" value="GNAT"/>
    <property type="match status" value="1"/>
</dbReference>
<keyword evidence="3" id="KW-1185">Reference proteome</keyword>
<dbReference type="InterPro" id="IPR051908">
    <property type="entry name" value="Ribosomal_N-acetyltransferase"/>
</dbReference>
<dbReference type="GO" id="GO:1990189">
    <property type="term" value="F:protein N-terminal-serine acetyltransferase activity"/>
    <property type="evidence" value="ECO:0007669"/>
    <property type="project" value="TreeGrafter"/>
</dbReference>
<protein>
    <submittedName>
        <fullName evidence="2">GNAT family N-acetyltransferase</fullName>
    </submittedName>
</protein>
<reference evidence="2" key="1">
    <citation type="submission" date="2020-09" db="EMBL/GenBank/DDBJ databases">
        <title>Secondary metabolite and genome analysis of marine Streptomyces chumphonensis KK1-2T.</title>
        <authorList>
            <person name="Phongsopitanun W."/>
            <person name="Kanchanasin P."/>
            <person name="Pittayakhajonwut P."/>
            <person name="Suwanborirux K."/>
            <person name="Tanasupawat S."/>
        </authorList>
    </citation>
    <scope>NUCLEOTIDE SEQUENCE</scope>
    <source>
        <strain evidence="2">KK1-2</strain>
    </source>
</reference>
<dbReference type="Pfam" id="PF13302">
    <property type="entry name" value="Acetyltransf_3"/>
    <property type="match status" value="1"/>
</dbReference>
<dbReference type="InterPro" id="IPR000182">
    <property type="entry name" value="GNAT_dom"/>
</dbReference>
<dbReference type="RefSeq" id="WP_191210483.1">
    <property type="nucleotide sequence ID" value="NZ_BAABKL010000003.1"/>
</dbReference>
<dbReference type="AlphaFoldDB" id="A0A927IEC2"/>
<dbReference type="GO" id="GO:0005737">
    <property type="term" value="C:cytoplasm"/>
    <property type="evidence" value="ECO:0007669"/>
    <property type="project" value="TreeGrafter"/>
</dbReference>
<organism evidence="2 3">
    <name type="scientific">Streptomyces chumphonensis</name>
    <dbReference type="NCBI Taxonomy" id="1214925"/>
    <lineage>
        <taxon>Bacteria</taxon>
        <taxon>Bacillati</taxon>
        <taxon>Actinomycetota</taxon>
        <taxon>Actinomycetes</taxon>
        <taxon>Kitasatosporales</taxon>
        <taxon>Streptomycetaceae</taxon>
        <taxon>Streptomyces</taxon>
    </lineage>
</organism>
<evidence type="ECO:0000313" key="3">
    <source>
        <dbReference type="Proteomes" id="UP000632289"/>
    </source>
</evidence>
<dbReference type="SUPFAM" id="SSF55729">
    <property type="entry name" value="Acyl-CoA N-acyltransferases (Nat)"/>
    <property type="match status" value="1"/>
</dbReference>
<evidence type="ECO:0000259" key="1">
    <source>
        <dbReference type="PROSITE" id="PS51186"/>
    </source>
</evidence>
<proteinExistence type="predicted"/>
<dbReference type="Gene3D" id="3.40.630.30">
    <property type="match status" value="1"/>
</dbReference>
<name>A0A927IEC2_9ACTN</name>
<dbReference type="Proteomes" id="UP000632289">
    <property type="component" value="Unassembled WGS sequence"/>
</dbReference>
<accession>A0A927IEC2</accession>
<dbReference type="PANTHER" id="PTHR43441">
    <property type="entry name" value="RIBOSOMAL-PROTEIN-SERINE ACETYLTRANSFERASE"/>
    <property type="match status" value="1"/>
</dbReference>
<comment type="caution">
    <text evidence="2">The sequence shown here is derived from an EMBL/GenBank/DDBJ whole genome shotgun (WGS) entry which is preliminary data.</text>
</comment>
<sequence length="214" mass="22836">MSLERVTCSAHGLPAYLADAGGPCAVAAPRPAIRQEVRTVQLRQWRTDDADALVAAFAEPEMDRQTATPVDTPAAARSWIGRRAEEWGAGTSYAFTVVDAADAVLGNVAVSAVERVHGTGWVSYWTVTAARGRGVATFACRTVSRWAFDDLGLFRLELGHRVDNPASCAVALASGYAVEGLQRQRLAYDGIRHDVEVHARLATDAEPGAGTSSR</sequence>
<dbReference type="InterPro" id="IPR016181">
    <property type="entry name" value="Acyl_CoA_acyltransferase"/>
</dbReference>
<evidence type="ECO:0000313" key="2">
    <source>
        <dbReference type="EMBL" id="MBD3933196.1"/>
    </source>
</evidence>
<dbReference type="GO" id="GO:0008999">
    <property type="term" value="F:protein-N-terminal-alanine acetyltransferase activity"/>
    <property type="evidence" value="ECO:0007669"/>
    <property type="project" value="TreeGrafter"/>
</dbReference>
<dbReference type="PANTHER" id="PTHR43441:SF10">
    <property type="entry name" value="ACETYLTRANSFERASE"/>
    <property type="match status" value="1"/>
</dbReference>
<feature type="domain" description="N-acetyltransferase" evidence="1">
    <location>
        <begin position="40"/>
        <end position="206"/>
    </location>
</feature>
<gene>
    <name evidence="2" type="ORF">IF129_16770</name>
</gene>